<evidence type="ECO:0000256" key="2">
    <source>
        <dbReference type="ARBA" id="ARBA00022679"/>
    </source>
</evidence>
<dbReference type="Gene3D" id="3.30.565.10">
    <property type="entry name" value="Histidine kinase-like ATPase, C-terminal domain"/>
    <property type="match status" value="1"/>
</dbReference>
<dbReference type="InterPro" id="IPR036097">
    <property type="entry name" value="HisK_dim/P_sf"/>
</dbReference>
<dbReference type="PANTHER" id="PTHR43065:SF10">
    <property type="entry name" value="PEROXIDE STRESS-ACTIVATED HISTIDINE KINASE MAK3"/>
    <property type="match status" value="1"/>
</dbReference>
<dbReference type="InterPro" id="IPR003594">
    <property type="entry name" value="HATPase_dom"/>
</dbReference>
<reference evidence="9" key="1">
    <citation type="submission" date="2018-06" db="EMBL/GenBank/DDBJ databases">
        <authorList>
            <person name="Zhirakovskaya E."/>
        </authorList>
    </citation>
    <scope>NUCLEOTIDE SEQUENCE</scope>
</reference>
<accession>A0A3B0WAH0</accession>
<keyword evidence="5" id="KW-0067">ATP-binding</keyword>
<evidence type="ECO:0000256" key="6">
    <source>
        <dbReference type="ARBA" id="ARBA00023012"/>
    </source>
</evidence>
<gene>
    <name evidence="9" type="ORF">MNBD_DELTA04-144</name>
</gene>
<evidence type="ECO:0000256" key="1">
    <source>
        <dbReference type="ARBA" id="ARBA00022553"/>
    </source>
</evidence>
<keyword evidence="7" id="KW-1133">Transmembrane helix</keyword>
<dbReference type="AlphaFoldDB" id="A0A3B0WAH0"/>
<dbReference type="Pfam" id="PF02518">
    <property type="entry name" value="HATPase_c"/>
    <property type="match status" value="1"/>
</dbReference>
<keyword evidence="7" id="KW-0812">Transmembrane</keyword>
<dbReference type="PANTHER" id="PTHR43065">
    <property type="entry name" value="SENSOR HISTIDINE KINASE"/>
    <property type="match status" value="1"/>
</dbReference>
<evidence type="ECO:0000256" key="4">
    <source>
        <dbReference type="ARBA" id="ARBA00022777"/>
    </source>
</evidence>
<dbReference type="SMART" id="SM00387">
    <property type="entry name" value="HATPase_c"/>
    <property type="match status" value="1"/>
</dbReference>
<evidence type="ECO:0000256" key="7">
    <source>
        <dbReference type="SAM" id="Phobius"/>
    </source>
</evidence>
<keyword evidence="1" id="KW-0597">Phosphoprotein</keyword>
<feature type="transmembrane region" description="Helical" evidence="7">
    <location>
        <begin position="32"/>
        <end position="53"/>
    </location>
</feature>
<dbReference type="Pfam" id="PF00512">
    <property type="entry name" value="HisKA"/>
    <property type="match status" value="1"/>
</dbReference>
<organism evidence="9">
    <name type="scientific">hydrothermal vent metagenome</name>
    <dbReference type="NCBI Taxonomy" id="652676"/>
    <lineage>
        <taxon>unclassified sequences</taxon>
        <taxon>metagenomes</taxon>
        <taxon>ecological metagenomes</taxon>
    </lineage>
</organism>
<keyword evidence="7" id="KW-0472">Membrane</keyword>
<feature type="domain" description="Histidine kinase" evidence="8">
    <location>
        <begin position="280"/>
        <end position="490"/>
    </location>
</feature>
<dbReference type="InterPro" id="IPR004358">
    <property type="entry name" value="Sig_transdc_His_kin-like_C"/>
</dbReference>
<proteinExistence type="predicted"/>
<feature type="transmembrane region" description="Helical" evidence="7">
    <location>
        <begin position="225"/>
        <end position="245"/>
    </location>
</feature>
<dbReference type="PROSITE" id="PS50109">
    <property type="entry name" value="HIS_KIN"/>
    <property type="match status" value="1"/>
</dbReference>
<evidence type="ECO:0000256" key="3">
    <source>
        <dbReference type="ARBA" id="ARBA00022741"/>
    </source>
</evidence>
<dbReference type="Gene3D" id="1.10.287.130">
    <property type="match status" value="1"/>
</dbReference>
<evidence type="ECO:0000256" key="5">
    <source>
        <dbReference type="ARBA" id="ARBA00022840"/>
    </source>
</evidence>
<keyword evidence="2" id="KW-0808">Transferase</keyword>
<protein>
    <submittedName>
        <fullName evidence="9">Multi-sensor signal transduction histidine kinase</fullName>
    </submittedName>
</protein>
<dbReference type="InterPro" id="IPR003661">
    <property type="entry name" value="HisK_dim/P_dom"/>
</dbReference>
<dbReference type="GO" id="GO:0000155">
    <property type="term" value="F:phosphorelay sensor kinase activity"/>
    <property type="evidence" value="ECO:0007669"/>
    <property type="project" value="InterPro"/>
</dbReference>
<evidence type="ECO:0000259" key="8">
    <source>
        <dbReference type="PROSITE" id="PS50109"/>
    </source>
</evidence>
<dbReference type="SMART" id="SM00388">
    <property type="entry name" value="HisKA"/>
    <property type="match status" value="1"/>
</dbReference>
<dbReference type="CDD" id="cd00082">
    <property type="entry name" value="HisKA"/>
    <property type="match status" value="1"/>
</dbReference>
<dbReference type="InterPro" id="IPR036890">
    <property type="entry name" value="HATPase_C_sf"/>
</dbReference>
<dbReference type="SUPFAM" id="SSF47384">
    <property type="entry name" value="Homodimeric domain of signal transducing histidine kinase"/>
    <property type="match status" value="1"/>
</dbReference>
<evidence type="ECO:0000313" key="9">
    <source>
        <dbReference type="EMBL" id="VAW40714.1"/>
    </source>
</evidence>
<dbReference type="SUPFAM" id="SSF55874">
    <property type="entry name" value="ATPase domain of HSP90 chaperone/DNA topoisomerase II/histidine kinase"/>
    <property type="match status" value="1"/>
</dbReference>
<keyword evidence="3" id="KW-0547">Nucleotide-binding</keyword>
<keyword evidence="6" id="KW-0902">Two-component regulatory system</keyword>
<dbReference type="GO" id="GO:0005524">
    <property type="term" value="F:ATP binding"/>
    <property type="evidence" value="ECO:0007669"/>
    <property type="project" value="UniProtKB-KW"/>
</dbReference>
<keyword evidence="4 9" id="KW-0418">Kinase</keyword>
<sequence length="499" mass="55652">MKIRLPDFFGRRKKIKARDRGAALQPFKLVKYFSFTSLGVILLASFVLSWVISNNAKHVLLARSEAYSELFAENLNRQVFLRFVLPTVISYGRIALSNHAQFERLDAIVHNITRGMGIDSVTIYDSEENIISYSTKPELVGKTGMGGIEYFKALRGENNSVLESSGSLFNLLPGTPPVYCKLKTYIPFRQERKLGERSGSIMGVIEIVNDLSGDMEAIADLQGRIILLSLTIMGILFGVLSFIVVRANRIMEARARERQMLEEKLYEADRLANLGKMVAAVSHEIKNPLGIVRSTAEILGNRISRVAPGNEHLAAIIVEETVRLDNIVREFLDFARPQDPRMEPAQLNNLVERLSRFMQPELVKKSVVMELDLDPDLPEIIMDSEQIYQVLLNMVINSIQAMPDGGTITVRTGPAPAGDGVVLEIRDTGTGMPADKMEQIFMPFFTDKSRGTGLGLAIAKNIIEQHNGYIEVAGIEGEGSTFTIVFRQDNEKDHLAEHD</sequence>
<dbReference type="InterPro" id="IPR005467">
    <property type="entry name" value="His_kinase_dom"/>
</dbReference>
<dbReference type="PRINTS" id="PR00344">
    <property type="entry name" value="BCTRLSENSOR"/>
</dbReference>
<name>A0A3B0WAH0_9ZZZZ</name>
<dbReference type="EMBL" id="UOEY01000109">
    <property type="protein sequence ID" value="VAW40714.1"/>
    <property type="molecule type" value="Genomic_DNA"/>
</dbReference>